<sequence>MAIHSKIETLQNRLAGQPWFSSRRLQYLYFLLGALVVFVYSRGHVTAMETSGQALGTVTLLSFSLVMVIRYIIDKWFFFQDPNLEIVNKEFLISLGLYLLAGISGYALIVGYFLPEEQIPATKYLIGCLVYGYFVAVDNALNTERRCYYERRYIYAKNVSTTSSSSRLRLFILTTILITVVAMYLSANSVVYSLLAESGPDQRDIQIIFLYDIILMTMVIIGFSMRVAYTYAQNQKYLLDTQIKALQNIQKGDLDSYVPIMSKDEFALIAQNTNKMLEELREKQKVTSVLERIVSPDIMQRLLADDAAMLKQGQKYEVAILFCDLRRFTSFVETTPPDQVIRFLNAFFSKISDLVSTHNGLVNKFMGDAILGVFGAANKETSMQDALQAALHIITHTKTIRLGDADAFDIGIGIHTGFAVAGTIGSADRYEYTFIGDVVNTASRLDGLSKRLGYRIIISDDAYELLNNDFKKRFVDLGFQKIRGKSEAVHVYGAITDAELYEL</sequence>
<dbReference type="InterPro" id="IPR050697">
    <property type="entry name" value="Adenylyl/Guanylyl_Cyclase_3/4"/>
</dbReference>
<keyword evidence="1" id="KW-1133">Transmembrane helix</keyword>
<dbReference type="CDD" id="cd07302">
    <property type="entry name" value="CHD"/>
    <property type="match status" value="1"/>
</dbReference>
<dbReference type="InterPro" id="IPR029787">
    <property type="entry name" value="Nucleotide_cyclase"/>
</dbReference>
<keyword evidence="5" id="KW-1185">Reference proteome</keyword>
<evidence type="ECO:0000259" key="3">
    <source>
        <dbReference type="PROSITE" id="PS50885"/>
    </source>
</evidence>
<feature type="transmembrane region" description="Helical" evidence="1">
    <location>
        <begin position="170"/>
        <end position="195"/>
    </location>
</feature>
<accession>A0A4R8ISD2</accession>
<feature type="transmembrane region" description="Helical" evidence="1">
    <location>
        <begin position="25"/>
        <end position="42"/>
    </location>
</feature>
<name>A0A4R8ISD2_9GAMM</name>
<feature type="domain" description="HAMP" evidence="3">
    <location>
        <begin position="244"/>
        <end position="285"/>
    </location>
</feature>
<dbReference type="Proteomes" id="UP000294914">
    <property type="component" value="Unassembled WGS sequence"/>
</dbReference>
<feature type="domain" description="Guanylate cyclase" evidence="2">
    <location>
        <begin position="319"/>
        <end position="446"/>
    </location>
</feature>
<dbReference type="Gene3D" id="6.10.340.10">
    <property type="match status" value="1"/>
</dbReference>
<dbReference type="GO" id="GO:0004016">
    <property type="term" value="F:adenylate cyclase activity"/>
    <property type="evidence" value="ECO:0007669"/>
    <property type="project" value="UniProtKB-ARBA"/>
</dbReference>
<feature type="transmembrane region" description="Helical" evidence="1">
    <location>
        <begin position="93"/>
        <end position="114"/>
    </location>
</feature>
<keyword evidence="1" id="KW-0812">Transmembrane</keyword>
<dbReference type="InterPro" id="IPR001054">
    <property type="entry name" value="A/G_cyclase"/>
</dbReference>
<dbReference type="GO" id="GO:0035556">
    <property type="term" value="P:intracellular signal transduction"/>
    <property type="evidence" value="ECO:0007669"/>
    <property type="project" value="InterPro"/>
</dbReference>
<feature type="transmembrane region" description="Helical" evidence="1">
    <location>
        <begin position="207"/>
        <end position="229"/>
    </location>
</feature>
<dbReference type="InterPro" id="IPR003660">
    <property type="entry name" value="HAMP_dom"/>
</dbReference>
<dbReference type="Gene3D" id="3.30.70.1230">
    <property type="entry name" value="Nucleotide cyclase"/>
    <property type="match status" value="1"/>
</dbReference>
<proteinExistence type="predicted"/>
<evidence type="ECO:0000256" key="1">
    <source>
        <dbReference type="SAM" id="Phobius"/>
    </source>
</evidence>
<dbReference type="GO" id="GO:0006171">
    <property type="term" value="P:cAMP biosynthetic process"/>
    <property type="evidence" value="ECO:0007669"/>
    <property type="project" value="TreeGrafter"/>
</dbReference>
<dbReference type="PROSITE" id="PS50125">
    <property type="entry name" value="GUANYLATE_CYCLASE_2"/>
    <property type="match status" value="1"/>
</dbReference>
<dbReference type="SUPFAM" id="SSF55073">
    <property type="entry name" value="Nucleotide cyclase"/>
    <property type="match status" value="1"/>
</dbReference>
<dbReference type="Pfam" id="PF00211">
    <property type="entry name" value="Guanylate_cyc"/>
    <property type="match status" value="1"/>
</dbReference>
<dbReference type="EMBL" id="SOQX01000005">
    <property type="protein sequence ID" value="TDY00449.1"/>
    <property type="molecule type" value="Genomic_DNA"/>
</dbReference>
<gene>
    <name evidence="4" type="ORF">EDC23_1945</name>
</gene>
<dbReference type="CDD" id="cd06225">
    <property type="entry name" value="HAMP"/>
    <property type="match status" value="1"/>
</dbReference>
<organism evidence="4 5">
    <name type="scientific">Thiohalophilus thiocyanatoxydans</name>
    <dbReference type="NCBI Taxonomy" id="381308"/>
    <lineage>
        <taxon>Bacteria</taxon>
        <taxon>Pseudomonadati</taxon>
        <taxon>Pseudomonadota</taxon>
        <taxon>Gammaproteobacteria</taxon>
        <taxon>Thiohalomonadales</taxon>
        <taxon>Thiohalophilaceae</taxon>
        <taxon>Thiohalophilus</taxon>
    </lineage>
</organism>
<dbReference type="SUPFAM" id="SSF158472">
    <property type="entry name" value="HAMP domain-like"/>
    <property type="match status" value="1"/>
</dbReference>
<feature type="transmembrane region" description="Helical" evidence="1">
    <location>
        <begin position="54"/>
        <end position="73"/>
    </location>
</feature>
<evidence type="ECO:0000259" key="2">
    <source>
        <dbReference type="PROSITE" id="PS50125"/>
    </source>
</evidence>
<dbReference type="PROSITE" id="PS50885">
    <property type="entry name" value="HAMP"/>
    <property type="match status" value="1"/>
</dbReference>
<keyword evidence="1" id="KW-0472">Membrane</keyword>
<dbReference type="GO" id="GO:0016020">
    <property type="term" value="C:membrane"/>
    <property type="evidence" value="ECO:0007669"/>
    <property type="project" value="InterPro"/>
</dbReference>
<dbReference type="AlphaFoldDB" id="A0A4R8ISD2"/>
<protein>
    <submittedName>
        <fullName evidence="4">Class 3 adenylate cyclase</fullName>
    </submittedName>
</protein>
<dbReference type="PANTHER" id="PTHR43081:SF1">
    <property type="entry name" value="ADENYLATE CYCLASE, TERMINAL-DIFFERENTIATION SPECIFIC"/>
    <property type="match status" value="1"/>
</dbReference>
<comment type="caution">
    <text evidence="4">The sequence shown here is derived from an EMBL/GenBank/DDBJ whole genome shotgun (WGS) entry which is preliminary data.</text>
</comment>
<reference evidence="4 5" key="1">
    <citation type="submission" date="2019-03" db="EMBL/GenBank/DDBJ databases">
        <title>Genomic Encyclopedia of Type Strains, Phase IV (KMG-IV): sequencing the most valuable type-strain genomes for metagenomic binning, comparative biology and taxonomic classification.</title>
        <authorList>
            <person name="Goeker M."/>
        </authorList>
    </citation>
    <scope>NUCLEOTIDE SEQUENCE [LARGE SCALE GENOMIC DNA]</scope>
    <source>
        <strain evidence="4 5">DSM 16326</strain>
    </source>
</reference>
<evidence type="ECO:0000313" key="5">
    <source>
        <dbReference type="Proteomes" id="UP000294914"/>
    </source>
</evidence>
<evidence type="ECO:0000313" key="4">
    <source>
        <dbReference type="EMBL" id="TDY00449.1"/>
    </source>
</evidence>
<dbReference type="SMART" id="SM00044">
    <property type="entry name" value="CYCc"/>
    <property type="match status" value="1"/>
</dbReference>
<dbReference type="PANTHER" id="PTHR43081">
    <property type="entry name" value="ADENYLATE CYCLASE, TERMINAL-DIFFERENTIATION SPECIFIC-RELATED"/>
    <property type="match status" value="1"/>
</dbReference>